<evidence type="ECO:0000256" key="3">
    <source>
        <dbReference type="ARBA" id="ARBA00022490"/>
    </source>
</evidence>
<evidence type="ECO:0000313" key="9">
    <source>
        <dbReference type="Proteomes" id="UP001321473"/>
    </source>
</evidence>
<feature type="compositionally biased region" description="Gly residues" evidence="6">
    <location>
        <begin position="24"/>
        <end position="41"/>
    </location>
</feature>
<comment type="caution">
    <text evidence="8">The sequence shown here is derived from an EMBL/GenBank/DDBJ whole genome shotgun (WGS) entry which is preliminary data.</text>
</comment>
<dbReference type="PANTHER" id="PTHR47695:SF3">
    <property type="entry name" value="PID DOMAIN-CONTAINING PROTEIN"/>
    <property type="match status" value="1"/>
</dbReference>
<evidence type="ECO:0000313" key="8">
    <source>
        <dbReference type="EMBL" id="KAK8762261.1"/>
    </source>
</evidence>
<feature type="compositionally biased region" description="Pro residues" evidence="6">
    <location>
        <begin position="396"/>
        <end position="405"/>
    </location>
</feature>
<keyword evidence="2" id="KW-0217">Developmental protein</keyword>
<accession>A0AAQ4DIH1</accession>
<name>A0AAQ4DIH1_AMBAM</name>
<evidence type="ECO:0000256" key="1">
    <source>
        <dbReference type="ARBA" id="ARBA00004496"/>
    </source>
</evidence>
<proteinExistence type="predicted"/>
<evidence type="ECO:0000256" key="2">
    <source>
        <dbReference type="ARBA" id="ARBA00022473"/>
    </source>
</evidence>
<keyword evidence="9" id="KW-1185">Reference proteome</keyword>
<dbReference type="CDD" id="cd01215">
    <property type="entry name" value="PTB_Dab"/>
    <property type="match status" value="1"/>
</dbReference>
<dbReference type="Pfam" id="PF00640">
    <property type="entry name" value="PID"/>
    <property type="match status" value="1"/>
</dbReference>
<evidence type="ECO:0000256" key="6">
    <source>
        <dbReference type="SAM" id="MobiDB-lite"/>
    </source>
</evidence>
<feature type="region of interest" description="Disordered" evidence="6">
    <location>
        <begin position="279"/>
        <end position="447"/>
    </location>
</feature>
<dbReference type="SMART" id="SM00462">
    <property type="entry name" value="PTB"/>
    <property type="match status" value="1"/>
</dbReference>
<organism evidence="8 9">
    <name type="scientific">Amblyomma americanum</name>
    <name type="common">Lone star tick</name>
    <dbReference type="NCBI Taxonomy" id="6943"/>
    <lineage>
        <taxon>Eukaryota</taxon>
        <taxon>Metazoa</taxon>
        <taxon>Ecdysozoa</taxon>
        <taxon>Arthropoda</taxon>
        <taxon>Chelicerata</taxon>
        <taxon>Arachnida</taxon>
        <taxon>Acari</taxon>
        <taxon>Parasitiformes</taxon>
        <taxon>Ixodida</taxon>
        <taxon>Ixodoidea</taxon>
        <taxon>Ixodidae</taxon>
        <taxon>Amblyomminae</taxon>
        <taxon>Amblyomma</taxon>
    </lineage>
</organism>
<dbReference type="InterPro" id="IPR048561">
    <property type="entry name" value="Dab_PTB"/>
</dbReference>
<dbReference type="Gene3D" id="2.30.29.30">
    <property type="entry name" value="Pleckstrin-homology domain (PH domain)/Phosphotyrosine-binding domain (PTB)"/>
    <property type="match status" value="1"/>
</dbReference>
<feature type="compositionally biased region" description="Polar residues" evidence="6">
    <location>
        <begin position="467"/>
        <end position="489"/>
    </location>
</feature>
<feature type="compositionally biased region" description="Pro residues" evidence="6">
    <location>
        <begin position="327"/>
        <end position="338"/>
    </location>
</feature>
<evidence type="ECO:0000256" key="5">
    <source>
        <dbReference type="ARBA" id="ARBA00022782"/>
    </source>
</evidence>
<dbReference type="EMBL" id="JARKHS020030285">
    <property type="protein sequence ID" value="KAK8762261.1"/>
    <property type="molecule type" value="Genomic_DNA"/>
</dbReference>
<keyword evidence="5" id="KW-0221">Differentiation</keyword>
<dbReference type="PROSITE" id="PS01179">
    <property type="entry name" value="PID"/>
    <property type="match status" value="1"/>
</dbReference>
<evidence type="ECO:0000259" key="7">
    <source>
        <dbReference type="PROSITE" id="PS01179"/>
    </source>
</evidence>
<feature type="region of interest" description="Disordered" evidence="6">
    <location>
        <begin position="461"/>
        <end position="514"/>
    </location>
</feature>
<dbReference type="InterPro" id="IPR006020">
    <property type="entry name" value="PTB/PI_dom"/>
</dbReference>
<dbReference type="Proteomes" id="UP001321473">
    <property type="component" value="Unassembled WGS sequence"/>
</dbReference>
<feature type="domain" description="PID" evidence="7">
    <location>
        <begin position="49"/>
        <end position="178"/>
    </location>
</feature>
<gene>
    <name evidence="8" type="ORF">V5799_026472</name>
</gene>
<keyword evidence="3" id="KW-0963">Cytoplasm</keyword>
<feature type="compositionally biased region" description="Polar residues" evidence="6">
    <location>
        <begin position="307"/>
        <end position="321"/>
    </location>
</feature>
<dbReference type="PANTHER" id="PTHR47695">
    <property type="entry name" value="PID DOMAIN-CONTAINING PROTEIN"/>
    <property type="match status" value="1"/>
</dbReference>
<reference evidence="8 9" key="1">
    <citation type="journal article" date="2023" name="Arcadia Sci">
        <title>De novo assembly of a long-read Amblyomma americanum tick genome.</title>
        <authorList>
            <person name="Chou S."/>
            <person name="Poskanzer K.E."/>
            <person name="Rollins M."/>
            <person name="Thuy-Boun P.S."/>
        </authorList>
    </citation>
    <scope>NUCLEOTIDE SEQUENCE [LARGE SCALE GENOMIC DNA]</scope>
    <source>
        <strain evidence="8">F_SG_1</strain>
        <tissue evidence="8">Salivary glands</tissue>
    </source>
</reference>
<comment type="subcellular location">
    <subcellularLocation>
        <location evidence="1">Cytoplasm</location>
    </subcellularLocation>
</comment>
<feature type="region of interest" description="Disordered" evidence="6">
    <location>
        <begin position="1"/>
        <end position="42"/>
    </location>
</feature>
<dbReference type="InterPro" id="IPR011993">
    <property type="entry name" value="PH-like_dom_sf"/>
</dbReference>
<feature type="compositionally biased region" description="Low complexity" evidence="6">
    <location>
        <begin position="424"/>
        <end position="446"/>
    </location>
</feature>
<keyword evidence="4" id="KW-0597">Phosphoprotein</keyword>
<feature type="compositionally biased region" description="Polar residues" evidence="6">
    <location>
        <begin position="279"/>
        <end position="288"/>
    </location>
</feature>
<evidence type="ECO:0000256" key="4">
    <source>
        <dbReference type="ARBA" id="ARBA00022553"/>
    </source>
</evidence>
<feature type="compositionally biased region" description="Pro residues" evidence="6">
    <location>
        <begin position="291"/>
        <end position="304"/>
    </location>
</feature>
<protein>
    <recommendedName>
        <fullName evidence="7">PID domain-containing protein</fullName>
    </recommendedName>
</protein>
<dbReference type="GO" id="GO:0005737">
    <property type="term" value="C:cytoplasm"/>
    <property type="evidence" value="ECO:0007669"/>
    <property type="project" value="UniProtKB-SubCell"/>
</dbReference>
<dbReference type="GO" id="GO:0030154">
    <property type="term" value="P:cell differentiation"/>
    <property type="evidence" value="ECO:0007669"/>
    <property type="project" value="UniProtKB-KW"/>
</dbReference>
<dbReference type="AlphaFoldDB" id="A0AAQ4DIH1"/>
<sequence>MHRRGLMRAAGLTAVANPKKDKGSSGGGGGSRKGSGSGGTSGDPFRFEGEGLVFRAKLIGTQAVPEAHGDGMCQDTMTRLKMAVRASGEHKQRVQLAVSLQGITARDVKTGDLVFQHPVNRISFISKDASDAHAFGYVCMTEGGCYRFTAIKTEKAASQIVVALQDLFQVVLEMKQHELRMAQQEQREQLQAWAPSNEFSNCGEVREVSCSSEGASSNDPPVPETSPMVENLFHLQSELDWLQKEIQQIKTTTATAATLASPNPFEASLVLNPRQQYQPGSRAFTSEPATPMGPPPHQLPPSPPTARATSQSAVTSGGTAQQRHRAVPPPRTLPPTPLPELSADLDQLTEGCSSKGSDGFGELRSAPKTRPELLKPTSGWKTFDEEEEAGEGLSPPAFPPAPPPLTTRDEGFCGGISASSVSRSLPPVAAATEAATSAPSSSLSESNSIFSRYKGKDPFADEFFAAPSQQELRSQRNPDQACPTASTGHKQLAAGHVTANDATLAPLKQLPQPR</sequence>
<dbReference type="SUPFAM" id="SSF50729">
    <property type="entry name" value="PH domain-like"/>
    <property type="match status" value="1"/>
</dbReference>